<comment type="subcellular location">
    <subcellularLocation>
        <location evidence="1">Secreted</location>
    </subcellularLocation>
</comment>
<name>A0A1M4TUD0_9THEO</name>
<dbReference type="RefSeq" id="WP_073341330.1">
    <property type="nucleotide sequence ID" value="NZ_FQVH01000002.1"/>
</dbReference>
<gene>
    <name evidence="6" type="ORF">SAMN02746089_00304</name>
</gene>
<evidence type="ECO:0000259" key="4">
    <source>
        <dbReference type="Pfam" id="PF19912"/>
    </source>
</evidence>
<dbReference type="Pfam" id="PF24517">
    <property type="entry name" value="CBM96"/>
    <property type="match status" value="1"/>
</dbReference>
<dbReference type="OrthoDB" id="1677173at2"/>
<sequence>MPTLIIPSSSKDAQINSRYPNENYGTLNYMNVGRYDNYTVFMALVQFDISSIPAGVSITNAVMTLNVISIYNTNIIDVVTPYRVTQDWDEYTVNWSNAPIVDDHTFGSSVNLFSINKYSWDVTNLVKGWYIGLYPNYGMMLKSLQTRNYEAKVIATREYEDISKRPSLIITYEATNLFTLYSRLKNSESQTVNTTDSYMGGNVYDTSEMSMYSFFVKNNGVNPAEVKLQISPNGEDWLDDSEPIVVAPGDIKAIVPYLYAHFSRLSYKSFNFGRNTNITIWYQAHV</sequence>
<dbReference type="Proteomes" id="UP000184088">
    <property type="component" value="Unassembled WGS sequence"/>
</dbReference>
<evidence type="ECO:0000313" key="6">
    <source>
        <dbReference type="EMBL" id="SHE48062.1"/>
    </source>
</evidence>
<dbReference type="InterPro" id="IPR045965">
    <property type="entry name" value="DUF6385"/>
</dbReference>
<evidence type="ECO:0008006" key="8">
    <source>
        <dbReference type="Google" id="ProtNLM"/>
    </source>
</evidence>
<feature type="domain" description="DUF6385" evidence="4">
    <location>
        <begin position="205"/>
        <end position="285"/>
    </location>
</feature>
<keyword evidence="3" id="KW-0732">Signal</keyword>
<dbReference type="GO" id="GO:0005576">
    <property type="term" value="C:extracellular region"/>
    <property type="evidence" value="ECO:0007669"/>
    <property type="project" value="UniProtKB-SubCell"/>
</dbReference>
<organism evidence="6 7">
    <name type="scientific">Caldanaerobius fijiensis DSM 17918</name>
    <dbReference type="NCBI Taxonomy" id="1121256"/>
    <lineage>
        <taxon>Bacteria</taxon>
        <taxon>Bacillati</taxon>
        <taxon>Bacillota</taxon>
        <taxon>Clostridia</taxon>
        <taxon>Thermoanaerobacterales</taxon>
        <taxon>Thermoanaerobacteraceae</taxon>
        <taxon>Caldanaerobius</taxon>
    </lineage>
</organism>
<feature type="domain" description="Carbohydrate-binding module family 96" evidence="5">
    <location>
        <begin position="9"/>
        <end position="171"/>
    </location>
</feature>
<dbReference type="NCBIfam" id="NF033679">
    <property type="entry name" value="DNRLRE_dom"/>
    <property type="match status" value="1"/>
</dbReference>
<keyword evidence="7" id="KW-1185">Reference proteome</keyword>
<proteinExistence type="predicted"/>
<evidence type="ECO:0000256" key="2">
    <source>
        <dbReference type="ARBA" id="ARBA00022525"/>
    </source>
</evidence>
<dbReference type="Pfam" id="PF19912">
    <property type="entry name" value="DUF6385"/>
    <property type="match status" value="1"/>
</dbReference>
<dbReference type="STRING" id="1121256.SAMN02746089_00304"/>
<keyword evidence="2" id="KW-0964">Secreted</keyword>
<dbReference type="EMBL" id="FQVH01000002">
    <property type="protein sequence ID" value="SHE48062.1"/>
    <property type="molecule type" value="Genomic_DNA"/>
</dbReference>
<evidence type="ECO:0000256" key="3">
    <source>
        <dbReference type="ARBA" id="ARBA00022729"/>
    </source>
</evidence>
<protein>
    <recommendedName>
        <fullName evidence="8">TGF-beta propeptide</fullName>
    </recommendedName>
</protein>
<evidence type="ECO:0000259" key="5">
    <source>
        <dbReference type="Pfam" id="PF24517"/>
    </source>
</evidence>
<accession>A0A1M4TUD0</accession>
<reference evidence="6 7" key="1">
    <citation type="submission" date="2016-11" db="EMBL/GenBank/DDBJ databases">
        <authorList>
            <person name="Jaros S."/>
            <person name="Januszkiewicz K."/>
            <person name="Wedrychowicz H."/>
        </authorList>
    </citation>
    <scope>NUCLEOTIDE SEQUENCE [LARGE SCALE GENOMIC DNA]</scope>
    <source>
        <strain evidence="6 7">DSM 17918</strain>
    </source>
</reference>
<evidence type="ECO:0000313" key="7">
    <source>
        <dbReference type="Proteomes" id="UP000184088"/>
    </source>
</evidence>
<dbReference type="InterPro" id="IPR055372">
    <property type="entry name" value="CBM96"/>
</dbReference>
<evidence type="ECO:0000256" key="1">
    <source>
        <dbReference type="ARBA" id="ARBA00004613"/>
    </source>
</evidence>
<dbReference type="AlphaFoldDB" id="A0A1M4TUD0"/>